<feature type="chain" id="PRO_5020249728" evidence="9">
    <location>
        <begin position="24"/>
        <end position="150"/>
    </location>
</feature>
<keyword evidence="2 8" id="KW-0813">Transport</keyword>
<evidence type="ECO:0000256" key="5">
    <source>
        <dbReference type="ARBA" id="ARBA00022729"/>
    </source>
</evidence>
<evidence type="ECO:0000256" key="3">
    <source>
        <dbReference type="ARBA" id="ARBA00022452"/>
    </source>
</evidence>
<dbReference type="Proteomes" id="UP000295399">
    <property type="component" value="Unassembled WGS sequence"/>
</dbReference>
<dbReference type="PANTHER" id="PTHR30069">
    <property type="entry name" value="TONB-DEPENDENT OUTER MEMBRANE RECEPTOR"/>
    <property type="match status" value="1"/>
</dbReference>
<dbReference type="Gene3D" id="2.40.170.20">
    <property type="entry name" value="TonB-dependent receptor, beta-barrel domain"/>
    <property type="match status" value="1"/>
</dbReference>
<dbReference type="RefSeq" id="WP_165878926.1">
    <property type="nucleotide sequence ID" value="NZ_JACIGF010000017.1"/>
</dbReference>
<dbReference type="InterPro" id="IPR036942">
    <property type="entry name" value="Beta-barrel_TonB_sf"/>
</dbReference>
<evidence type="ECO:0000259" key="10">
    <source>
        <dbReference type="Pfam" id="PF07715"/>
    </source>
</evidence>
<keyword evidence="5 9" id="KW-0732">Signal</keyword>
<keyword evidence="7 8" id="KW-0998">Cell outer membrane</keyword>
<keyword evidence="6 8" id="KW-0472">Membrane</keyword>
<dbReference type="InParanoid" id="A0A4V2SN57"/>
<keyword evidence="12" id="KW-1185">Reference proteome</keyword>
<dbReference type="EMBL" id="SLXO01000017">
    <property type="protein sequence ID" value="TCP29906.1"/>
    <property type="molecule type" value="Genomic_DNA"/>
</dbReference>
<reference evidence="11 12" key="1">
    <citation type="submission" date="2019-03" db="EMBL/GenBank/DDBJ databases">
        <title>Genomic Encyclopedia of Type Strains, Phase IV (KMG-IV): sequencing the most valuable type-strain genomes for metagenomic binning, comparative biology and taxonomic classification.</title>
        <authorList>
            <person name="Goeker M."/>
        </authorList>
    </citation>
    <scope>NUCLEOTIDE SEQUENCE [LARGE SCALE GENOMIC DNA]</scope>
    <source>
        <strain evidence="11 12">DSM 2132</strain>
    </source>
</reference>
<evidence type="ECO:0000256" key="8">
    <source>
        <dbReference type="PROSITE-ProRule" id="PRU01360"/>
    </source>
</evidence>
<feature type="domain" description="TonB-dependent receptor plug" evidence="10">
    <location>
        <begin position="54"/>
        <end position="148"/>
    </location>
</feature>
<accession>A0A4V2SN57</accession>
<dbReference type="PROSITE" id="PS52016">
    <property type="entry name" value="TONB_DEPENDENT_REC_3"/>
    <property type="match status" value="1"/>
</dbReference>
<dbReference type="InterPro" id="IPR039426">
    <property type="entry name" value="TonB-dep_rcpt-like"/>
</dbReference>
<evidence type="ECO:0000256" key="1">
    <source>
        <dbReference type="ARBA" id="ARBA00004571"/>
    </source>
</evidence>
<comment type="subcellular location">
    <subcellularLocation>
        <location evidence="1 8">Cell outer membrane</location>
        <topology evidence="1 8">Multi-pass membrane protein</topology>
    </subcellularLocation>
</comment>
<proteinExistence type="inferred from homology"/>
<evidence type="ECO:0000256" key="2">
    <source>
        <dbReference type="ARBA" id="ARBA00022448"/>
    </source>
</evidence>
<dbReference type="PANTHER" id="PTHR30069:SF29">
    <property type="entry name" value="HEMOGLOBIN AND HEMOGLOBIN-HAPTOGLOBIN-BINDING PROTEIN 1-RELATED"/>
    <property type="match status" value="1"/>
</dbReference>
<organism evidence="11 12">
    <name type="scientific">Rhodothalassium salexigens DSM 2132</name>
    <dbReference type="NCBI Taxonomy" id="1188247"/>
    <lineage>
        <taxon>Bacteria</taxon>
        <taxon>Pseudomonadati</taxon>
        <taxon>Pseudomonadota</taxon>
        <taxon>Alphaproteobacteria</taxon>
        <taxon>Rhodothalassiales</taxon>
        <taxon>Rhodothalassiaceae</taxon>
        <taxon>Rhodothalassium</taxon>
    </lineage>
</organism>
<comment type="similarity">
    <text evidence="8">Belongs to the TonB-dependent receptor family.</text>
</comment>
<evidence type="ECO:0000256" key="4">
    <source>
        <dbReference type="ARBA" id="ARBA00022692"/>
    </source>
</evidence>
<protein>
    <submittedName>
        <fullName evidence="11">TonB-dependent receptor-like protein</fullName>
    </submittedName>
</protein>
<keyword evidence="11" id="KW-0675">Receptor</keyword>
<evidence type="ECO:0000256" key="6">
    <source>
        <dbReference type="ARBA" id="ARBA00023136"/>
    </source>
</evidence>
<evidence type="ECO:0000256" key="9">
    <source>
        <dbReference type="SAM" id="SignalP"/>
    </source>
</evidence>
<name>A0A4V2SN57_RHOSA</name>
<feature type="signal peptide" evidence="9">
    <location>
        <begin position="1"/>
        <end position="23"/>
    </location>
</feature>
<sequence length="150" mass="16326">MRPWHYQTLVIISAALLSAPGYAQSTQDQRAEKDEVLDVIVVTGSKTPGVDLSRSAIGASVLSADELESARIDSVSDLTRALPNLSTQRLGQVGGLFLTVRGIASNPFVVNRVAVYVDDVPYRELNDLLLEDLERIEFLRGPQSALYGLN</sequence>
<dbReference type="GO" id="GO:0015344">
    <property type="term" value="F:siderophore uptake transmembrane transporter activity"/>
    <property type="evidence" value="ECO:0007669"/>
    <property type="project" value="TreeGrafter"/>
</dbReference>
<dbReference type="InterPro" id="IPR012910">
    <property type="entry name" value="Plug_dom"/>
</dbReference>
<dbReference type="AlphaFoldDB" id="A0A4V2SN57"/>
<dbReference type="SUPFAM" id="SSF56935">
    <property type="entry name" value="Porins"/>
    <property type="match status" value="1"/>
</dbReference>
<keyword evidence="3 8" id="KW-1134">Transmembrane beta strand</keyword>
<dbReference type="Pfam" id="PF07715">
    <property type="entry name" value="Plug"/>
    <property type="match status" value="1"/>
</dbReference>
<comment type="caution">
    <text evidence="11">The sequence shown here is derived from an EMBL/GenBank/DDBJ whole genome shotgun (WGS) entry which is preliminary data.</text>
</comment>
<evidence type="ECO:0000313" key="11">
    <source>
        <dbReference type="EMBL" id="TCP29906.1"/>
    </source>
</evidence>
<evidence type="ECO:0000313" key="12">
    <source>
        <dbReference type="Proteomes" id="UP000295399"/>
    </source>
</evidence>
<evidence type="ECO:0000256" key="7">
    <source>
        <dbReference type="ARBA" id="ARBA00023237"/>
    </source>
</evidence>
<gene>
    <name evidence="11" type="ORF">EV659_11713</name>
</gene>
<keyword evidence="4 8" id="KW-0812">Transmembrane</keyword>
<dbReference type="GO" id="GO:0044718">
    <property type="term" value="P:siderophore transmembrane transport"/>
    <property type="evidence" value="ECO:0007669"/>
    <property type="project" value="TreeGrafter"/>
</dbReference>
<dbReference type="GO" id="GO:0009279">
    <property type="term" value="C:cell outer membrane"/>
    <property type="evidence" value="ECO:0007669"/>
    <property type="project" value="UniProtKB-SubCell"/>
</dbReference>